<name>A0AB74QC81_CLODI</name>
<reference evidence="1 2" key="1">
    <citation type="submission" date="2019-02" db="EMBL/GenBank/DDBJ databases">
        <authorList>
            <consortium name="Pathogen Informatics"/>
        </authorList>
    </citation>
    <scope>NUCLEOTIDE SEQUENCE [LARGE SCALE GENOMIC DNA]</scope>
    <source>
        <strain evidence="2">clo34</strain>
    </source>
</reference>
<proteinExistence type="predicted"/>
<comment type="caution">
    <text evidence="1">The sequence shown here is derived from an EMBL/GenBank/DDBJ whole genome shotgun (WGS) entry which is preliminary data.</text>
</comment>
<dbReference type="EMBL" id="CAADAN010000008">
    <property type="protein sequence ID" value="VFD32997.1"/>
    <property type="molecule type" value="Genomic_DNA"/>
</dbReference>
<dbReference type="Proteomes" id="UP000411588">
    <property type="component" value="Unassembled WGS sequence"/>
</dbReference>
<dbReference type="RefSeq" id="WP_009902698.1">
    <property type="nucleotide sequence ID" value="NZ_CAACZS010000006.1"/>
</dbReference>
<organism evidence="1 2">
    <name type="scientific">Clostridioides difficile</name>
    <name type="common">Peptoclostridium difficile</name>
    <dbReference type="NCBI Taxonomy" id="1496"/>
    <lineage>
        <taxon>Bacteria</taxon>
        <taxon>Bacillati</taxon>
        <taxon>Bacillota</taxon>
        <taxon>Clostridia</taxon>
        <taxon>Peptostreptococcales</taxon>
        <taxon>Peptostreptococcaceae</taxon>
        <taxon>Clostridioides</taxon>
    </lineage>
</organism>
<gene>
    <name evidence="1" type="ORF">SAMEA1402399_02353</name>
</gene>
<accession>A0AB74QC81</accession>
<evidence type="ECO:0000313" key="2">
    <source>
        <dbReference type="Proteomes" id="UP000411588"/>
    </source>
</evidence>
<evidence type="ECO:0008006" key="3">
    <source>
        <dbReference type="Google" id="ProtNLM"/>
    </source>
</evidence>
<sequence>MEIGRRIIFDQDGEIIAIYGETEGDVIPRKGISKIDYIDIPFNSIPDNCYIEKIDTINNVPVIKRLKIELTEEEKEYKS</sequence>
<evidence type="ECO:0000313" key="1">
    <source>
        <dbReference type="EMBL" id="VFD32997.1"/>
    </source>
</evidence>
<protein>
    <recommendedName>
        <fullName evidence="3">DUF3006 domain-containing protein</fullName>
    </recommendedName>
</protein>
<dbReference type="AlphaFoldDB" id="A0AB74QC81"/>